<dbReference type="Proteomes" id="UP000266861">
    <property type="component" value="Unassembled WGS sequence"/>
</dbReference>
<organism evidence="2 3">
    <name type="scientific">Diversispora epigaea</name>
    <dbReference type="NCBI Taxonomy" id="1348612"/>
    <lineage>
        <taxon>Eukaryota</taxon>
        <taxon>Fungi</taxon>
        <taxon>Fungi incertae sedis</taxon>
        <taxon>Mucoromycota</taxon>
        <taxon>Glomeromycotina</taxon>
        <taxon>Glomeromycetes</taxon>
        <taxon>Diversisporales</taxon>
        <taxon>Diversisporaceae</taxon>
        <taxon>Diversispora</taxon>
    </lineage>
</organism>
<reference evidence="2 3" key="1">
    <citation type="submission" date="2018-08" db="EMBL/GenBank/DDBJ databases">
        <title>Genome and evolution of the arbuscular mycorrhizal fungus Diversispora epigaea (formerly Glomus versiforme) and its bacterial endosymbionts.</title>
        <authorList>
            <person name="Sun X."/>
            <person name="Fei Z."/>
            <person name="Harrison M."/>
        </authorList>
    </citation>
    <scope>NUCLEOTIDE SEQUENCE [LARGE SCALE GENOMIC DNA]</scope>
    <source>
        <strain evidence="2 3">IT104</strain>
    </source>
</reference>
<protein>
    <submittedName>
        <fullName evidence="2">Uncharacterized protein</fullName>
    </submittedName>
</protein>
<keyword evidence="1" id="KW-0472">Membrane</keyword>
<feature type="transmembrane region" description="Helical" evidence="1">
    <location>
        <begin position="169"/>
        <end position="192"/>
    </location>
</feature>
<comment type="caution">
    <text evidence="2">The sequence shown here is derived from an EMBL/GenBank/DDBJ whole genome shotgun (WGS) entry which is preliminary data.</text>
</comment>
<name>A0A397J0B4_9GLOM</name>
<gene>
    <name evidence="2" type="ORF">Glove_117g319</name>
</gene>
<accession>A0A397J0B4</accession>
<evidence type="ECO:0000313" key="2">
    <source>
        <dbReference type="EMBL" id="RHZ81735.1"/>
    </source>
</evidence>
<dbReference type="EMBL" id="PQFF01000109">
    <property type="protein sequence ID" value="RHZ81735.1"/>
    <property type="molecule type" value="Genomic_DNA"/>
</dbReference>
<evidence type="ECO:0000313" key="3">
    <source>
        <dbReference type="Proteomes" id="UP000266861"/>
    </source>
</evidence>
<keyword evidence="3" id="KW-1185">Reference proteome</keyword>
<keyword evidence="1" id="KW-1133">Transmembrane helix</keyword>
<keyword evidence="1" id="KW-0812">Transmembrane</keyword>
<proteinExistence type="predicted"/>
<dbReference type="AlphaFoldDB" id="A0A397J0B4"/>
<sequence>MENEKKWSRSSGLPTSYFRIYNVSHDCGFVGSSFFGNQWNRHLNRRTDEFNHDRGFVGSSFFGNQWNRHLNRRTDEFKVVIVGLWVLLSLEISGIVTLTDSRNRGFVDSSFLEISGIVTLIDARTNLKISGIVPLTDSRDRGFVGSFFGNQWNRHLNRRTDKLSRNCGFFFLGISRIVILTNEFAVMIVGFLPWNRQNYPF</sequence>
<evidence type="ECO:0000256" key="1">
    <source>
        <dbReference type="SAM" id="Phobius"/>
    </source>
</evidence>
<feature type="transmembrane region" description="Helical" evidence="1">
    <location>
        <begin position="77"/>
        <end position="98"/>
    </location>
</feature>